<dbReference type="EnsemblPlants" id="AET6Gv20781700.21">
    <property type="protein sequence ID" value="AET6Gv20781700.21"/>
    <property type="gene ID" value="AET6Gv20781700"/>
</dbReference>
<accession>A0A453PMQ1</accession>
<reference evidence="2" key="4">
    <citation type="submission" date="2019-03" db="UniProtKB">
        <authorList>
            <consortium name="EnsemblPlants"/>
        </authorList>
    </citation>
    <scope>IDENTIFICATION</scope>
</reference>
<evidence type="ECO:0000313" key="2">
    <source>
        <dbReference type="EnsemblPlants" id="AET6Gv20781700.20"/>
    </source>
</evidence>
<name>A0A453PMQ1_AEGTS</name>
<dbReference type="InterPro" id="IPR009003">
    <property type="entry name" value="Peptidase_S1_PA"/>
</dbReference>
<feature type="region of interest" description="Disordered" evidence="1">
    <location>
        <begin position="1"/>
        <end position="36"/>
    </location>
</feature>
<dbReference type="EnsemblPlants" id="AET6Gv20781700.20">
    <property type="protein sequence ID" value="AET6Gv20781700.20"/>
    <property type="gene ID" value="AET6Gv20781700"/>
</dbReference>
<reference evidence="2" key="5">
    <citation type="journal article" date="2021" name="G3 (Bethesda)">
        <title>Aegilops tauschii genome assembly Aet v5.0 features greater sequence contiguity and improved annotation.</title>
        <authorList>
            <person name="Wang L."/>
            <person name="Zhu T."/>
            <person name="Rodriguez J.C."/>
            <person name="Deal K.R."/>
            <person name="Dubcovsky J."/>
            <person name="McGuire P.E."/>
            <person name="Lux T."/>
            <person name="Spannagl M."/>
            <person name="Mayer K.F.X."/>
            <person name="Baldrich P."/>
            <person name="Meyers B.C."/>
            <person name="Huo N."/>
            <person name="Gu Y.Q."/>
            <person name="Zhou H."/>
            <person name="Devos K.M."/>
            <person name="Bennetzen J.L."/>
            <person name="Unver T."/>
            <person name="Budak H."/>
            <person name="Gulick P.J."/>
            <person name="Galiba G."/>
            <person name="Kalapos B."/>
            <person name="Nelson D.R."/>
            <person name="Li P."/>
            <person name="You F.M."/>
            <person name="Luo M.C."/>
            <person name="Dvorak J."/>
        </authorList>
    </citation>
    <scope>NUCLEOTIDE SEQUENCE [LARGE SCALE GENOMIC DNA]</scope>
    <source>
        <strain evidence="2">cv. AL8/78</strain>
    </source>
</reference>
<proteinExistence type="predicted"/>
<protein>
    <submittedName>
        <fullName evidence="2">Uncharacterized protein</fullName>
    </submittedName>
</protein>
<dbReference type="PANTHER" id="PTHR18868:SF28">
    <property type="entry name" value="PEPTIDASE S1 DOMAIN-CONTAINING PROTEIN"/>
    <property type="match status" value="1"/>
</dbReference>
<dbReference type="AlphaFoldDB" id="A0A453PMQ1"/>
<dbReference type="Gramene" id="AET6Gv20781700.21">
    <property type="protein sequence ID" value="AET6Gv20781700.21"/>
    <property type="gene ID" value="AET6Gv20781700"/>
</dbReference>
<sequence>MQRERRKRGHEASHGDTCEERIIERKKTKRDQEASRNSLVSSIISKKMQIFWLPTEKSRRDYLMSTVTPRQRRMIERMVQLNKTWDKLNEDYLERFGCPDTPVSNRSFVEKPFGYAASDDSLLTSSVVSLALYDGDKMLFACSGVALGRKGRAYPVVSRFVTSKRLVTEFEKNRNRADNLRINVRLHDKESFDGFLGLYDSHIAIVTSFWFANVPPVDLHSHIGWQNDLVAYGRAFSSGILMATSNAPTQLLGADHLIKHDLIPFPCPVTEAGLGGPVINEAGDVVGLSIKVDVDEETTYFLHRVALLARLEYLEKLMPNSTNFREYTLPDGVNSIVPSGVNDRSKIPEYSYVEVDFILHISLSTHIGHFIASGFMAHVNYLKSCGYPQPPPLVLEVNGRLLNTFEEDFGQLYGYEDCDSNFYDRSSEEQVWDKLRKKVVTNICRRVVSLSSYDGDVRSFSCTGLLIKWHKTGTPVILTSASLVRSRVDENEIDEKLKIKVLLPPKQVVDGTLELYHSDYNIAVISLQKPLYGIRPEYIFRTAKRPPRVVAIGRGAQDGLLMGTIGKAVKKLAGDKLPCEDLKLSTCKITKVGIGGPLVNIVNGLFAGMNFYGETDVTPYLPRAIIVEVLSGTDLPSHKGMDHATDIMGAATVKKNRWRVPKPYWYHPLFEDRRPLHFYGRQLQ</sequence>
<dbReference type="Proteomes" id="UP000015105">
    <property type="component" value="Chromosome 6D"/>
</dbReference>
<reference evidence="2" key="3">
    <citation type="journal article" date="2017" name="Nature">
        <title>Genome sequence of the progenitor of the wheat D genome Aegilops tauschii.</title>
        <authorList>
            <person name="Luo M.C."/>
            <person name="Gu Y.Q."/>
            <person name="Puiu D."/>
            <person name="Wang H."/>
            <person name="Twardziok S.O."/>
            <person name="Deal K.R."/>
            <person name="Huo N."/>
            <person name="Zhu T."/>
            <person name="Wang L."/>
            <person name="Wang Y."/>
            <person name="McGuire P.E."/>
            <person name="Liu S."/>
            <person name="Long H."/>
            <person name="Ramasamy R.K."/>
            <person name="Rodriguez J.C."/>
            <person name="Van S.L."/>
            <person name="Yuan L."/>
            <person name="Wang Z."/>
            <person name="Xia Z."/>
            <person name="Xiao L."/>
            <person name="Anderson O.D."/>
            <person name="Ouyang S."/>
            <person name="Liang Y."/>
            <person name="Zimin A.V."/>
            <person name="Pertea G."/>
            <person name="Qi P."/>
            <person name="Bennetzen J.L."/>
            <person name="Dai X."/>
            <person name="Dawson M.W."/>
            <person name="Muller H.G."/>
            <person name="Kugler K."/>
            <person name="Rivarola-Duarte L."/>
            <person name="Spannagl M."/>
            <person name="Mayer K.F.X."/>
            <person name="Lu F.H."/>
            <person name="Bevan M.W."/>
            <person name="Leroy P."/>
            <person name="Li P."/>
            <person name="You F.M."/>
            <person name="Sun Q."/>
            <person name="Liu Z."/>
            <person name="Lyons E."/>
            <person name="Wicker T."/>
            <person name="Salzberg S.L."/>
            <person name="Devos K.M."/>
            <person name="Dvorak J."/>
        </authorList>
    </citation>
    <scope>NUCLEOTIDE SEQUENCE [LARGE SCALE GENOMIC DNA]</scope>
    <source>
        <strain evidence="2">cv. AL8/78</strain>
    </source>
</reference>
<keyword evidence="3" id="KW-1185">Reference proteome</keyword>
<dbReference type="STRING" id="200361.A0A453PMQ1"/>
<dbReference type="Pfam" id="PF13365">
    <property type="entry name" value="Trypsin_2"/>
    <property type="match status" value="1"/>
</dbReference>
<feature type="compositionally biased region" description="Basic and acidic residues" evidence="1">
    <location>
        <begin position="10"/>
        <end position="34"/>
    </location>
</feature>
<dbReference type="SUPFAM" id="SSF50494">
    <property type="entry name" value="Trypsin-like serine proteases"/>
    <property type="match status" value="2"/>
</dbReference>
<dbReference type="Gramene" id="AET6Gv20781700.20">
    <property type="protein sequence ID" value="AET6Gv20781700.20"/>
    <property type="gene ID" value="AET6Gv20781700"/>
</dbReference>
<evidence type="ECO:0000313" key="3">
    <source>
        <dbReference type="Proteomes" id="UP000015105"/>
    </source>
</evidence>
<organism evidence="2 3">
    <name type="scientific">Aegilops tauschii subsp. strangulata</name>
    <name type="common">Goatgrass</name>
    <dbReference type="NCBI Taxonomy" id="200361"/>
    <lineage>
        <taxon>Eukaryota</taxon>
        <taxon>Viridiplantae</taxon>
        <taxon>Streptophyta</taxon>
        <taxon>Embryophyta</taxon>
        <taxon>Tracheophyta</taxon>
        <taxon>Spermatophyta</taxon>
        <taxon>Magnoliopsida</taxon>
        <taxon>Liliopsida</taxon>
        <taxon>Poales</taxon>
        <taxon>Poaceae</taxon>
        <taxon>BOP clade</taxon>
        <taxon>Pooideae</taxon>
        <taxon>Triticodae</taxon>
        <taxon>Triticeae</taxon>
        <taxon>Triticinae</taxon>
        <taxon>Aegilops</taxon>
    </lineage>
</organism>
<evidence type="ECO:0000256" key="1">
    <source>
        <dbReference type="SAM" id="MobiDB-lite"/>
    </source>
</evidence>
<reference evidence="3" key="2">
    <citation type="journal article" date="2017" name="Nat. Plants">
        <title>The Aegilops tauschii genome reveals multiple impacts of transposons.</title>
        <authorList>
            <person name="Zhao G."/>
            <person name="Zou C."/>
            <person name="Li K."/>
            <person name="Wang K."/>
            <person name="Li T."/>
            <person name="Gao L."/>
            <person name="Zhang X."/>
            <person name="Wang H."/>
            <person name="Yang Z."/>
            <person name="Liu X."/>
            <person name="Jiang W."/>
            <person name="Mao L."/>
            <person name="Kong X."/>
            <person name="Jiao Y."/>
            <person name="Jia J."/>
        </authorList>
    </citation>
    <scope>NUCLEOTIDE SEQUENCE [LARGE SCALE GENOMIC DNA]</scope>
    <source>
        <strain evidence="3">cv. AL8/78</strain>
    </source>
</reference>
<dbReference type="PANTHER" id="PTHR18868">
    <property type="entry name" value="OS07G0665300 PROTEIN-RELATED"/>
    <property type="match status" value="1"/>
</dbReference>
<reference evidence="3" key="1">
    <citation type="journal article" date="2014" name="Science">
        <title>Ancient hybridizations among the ancestral genomes of bread wheat.</title>
        <authorList>
            <consortium name="International Wheat Genome Sequencing Consortium,"/>
            <person name="Marcussen T."/>
            <person name="Sandve S.R."/>
            <person name="Heier L."/>
            <person name="Spannagl M."/>
            <person name="Pfeifer M."/>
            <person name="Jakobsen K.S."/>
            <person name="Wulff B.B."/>
            <person name="Steuernagel B."/>
            <person name="Mayer K.F."/>
            <person name="Olsen O.A."/>
        </authorList>
    </citation>
    <scope>NUCLEOTIDE SEQUENCE [LARGE SCALE GENOMIC DNA]</scope>
    <source>
        <strain evidence="3">cv. AL8/78</strain>
    </source>
</reference>